<evidence type="ECO:0000313" key="1">
    <source>
        <dbReference type="EMBL" id="HIX52440.1"/>
    </source>
</evidence>
<dbReference type="AlphaFoldDB" id="A0A9D1W4Z4"/>
<reference evidence="1" key="2">
    <citation type="submission" date="2021-04" db="EMBL/GenBank/DDBJ databases">
        <authorList>
            <person name="Gilroy R."/>
        </authorList>
    </citation>
    <scope>NUCLEOTIDE SEQUENCE</scope>
    <source>
        <strain evidence="1">ChiGjej4B4-12881</strain>
    </source>
</reference>
<dbReference type="Gene3D" id="3.20.20.140">
    <property type="entry name" value="Metal-dependent hydrolases"/>
    <property type="match status" value="1"/>
</dbReference>
<dbReference type="EMBL" id="DXEU01000110">
    <property type="protein sequence ID" value="HIX52440.1"/>
    <property type="molecule type" value="Genomic_DNA"/>
</dbReference>
<accession>A0A9D1W4Z4</accession>
<dbReference type="Proteomes" id="UP000886780">
    <property type="component" value="Unassembled WGS sequence"/>
</dbReference>
<dbReference type="InterPro" id="IPR008257">
    <property type="entry name" value="Pept_M19"/>
</dbReference>
<dbReference type="PROSITE" id="PS51365">
    <property type="entry name" value="RENAL_DIPEPTIDASE_2"/>
    <property type="match status" value="1"/>
</dbReference>
<proteinExistence type="predicted"/>
<reference evidence="1" key="1">
    <citation type="journal article" date="2021" name="PeerJ">
        <title>Extensive microbial diversity within the chicken gut microbiome revealed by metagenomics and culture.</title>
        <authorList>
            <person name="Gilroy R."/>
            <person name="Ravi A."/>
            <person name="Getino M."/>
            <person name="Pursley I."/>
            <person name="Horton D.L."/>
            <person name="Alikhan N.F."/>
            <person name="Baker D."/>
            <person name="Gharbi K."/>
            <person name="Hall N."/>
            <person name="Watson M."/>
            <person name="Adriaenssens E.M."/>
            <person name="Foster-Nyarko E."/>
            <person name="Jarju S."/>
            <person name="Secka A."/>
            <person name="Antonio M."/>
            <person name="Oren A."/>
            <person name="Chaudhuri R.R."/>
            <person name="La Ragione R."/>
            <person name="Hildebrand F."/>
            <person name="Pallen M.J."/>
        </authorList>
    </citation>
    <scope>NUCLEOTIDE SEQUENCE</scope>
    <source>
        <strain evidence="1">ChiGjej4B4-12881</strain>
    </source>
</reference>
<dbReference type="InterPro" id="IPR032466">
    <property type="entry name" value="Metal_Hydrolase"/>
</dbReference>
<dbReference type="GO" id="GO:0006508">
    <property type="term" value="P:proteolysis"/>
    <property type="evidence" value="ECO:0007669"/>
    <property type="project" value="InterPro"/>
</dbReference>
<sequence>MKVVDMHCDTILELYKARERGEEISLLDNDLHIDLKKMEAGDYFLQNFALFVDLKGTEDPFLTCVRMADLFYQVMEENRDRISPVTTWAEIERNWKEGRMSALLTLEEGEVCQGDPALLRTLYRLGARMMTFTWNYENSLAWPGREGGLPETEKGLKERGFEILEEMEALGMIVDVAHLSDAGIWDVLRTAKKPFVASHSNARSLASHARNLTDEMIRAIAEKGGVIGINYYCNFLEDIPEGGRQISRISRMVEHMKHIRQVGGAGCIGLGSDFDGIYGEVEIGNSAGLPRLAEAMESAGFTAGEVEAVFHGNVLRLYREVLK</sequence>
<dbReference type="Pfam" id="PF01244">
    <property type="entry name" value="Peptidase_M19"/>
    <property type="match status" value="1"/>
</dbReference>
<name>A0A9D1W4Z4_9FIRM</name>
<organism evidence="1 2">
    <name type="scientific">Candidatus Lachnoclostridium stercoripullorum</name>
    <dbReference type="NCBI Taxonomy" id="2838635"/>
    <lineage>
        <taxon>Bacteria</taxon>
        <taxon>Bacillati</taxon>
        <taxon>Bacillota</taxon>
        <taxon>Clostridia</taxon>
        <taxon>Lachnospirales</taxon>
        <taxon>Lachnospiraceae</taxon>
    </lineage>
</organism>
<protein>
    <submittedName>
        <fullName evidence="1">Dipeptidase</fullName>
    </submittedName>
</protein>
<evidence type="ECO:0000313" key="2">
    <source>
        <dbReference type="Proteomes" id="UP000886780"/>
    </source>
</evidence>
<dbReference type="PANTHER" id="PTHR10443">
    <property type="entry name" value="MICROSOMAL DIPEPTIDASE"/>
    <property type="match status" value="1"/>
</dbReference>
<dbReference type="PANTHER" id="PTHR10443:SF12">
    <property type="entry name" value="DIPEPTIDASE"/>
    <property type="match status" value="1"/>
</dbReference>
<dbReference type="CDD" id="cd01301">
    <property type="entry name" value="rDP_like"/>
    <property type="match status" value="1"/>
</dbReference>
<comment type="caution">
    <text evidence="1">The sequence shown here is derived from an EMBL/GenBank/DDBJ whole genome shotgun (WGS) entry which is preliminary data.</text>
</comment>
<dbReference type="SUPFAM" id="SSF51556">
    <property type="entry name" value="Metallo-dependent hydrolases"/>
    <property type="match status" value="1"/>
</dbReference>
<gene>
    <name evidence="1" type="ORF">IAA28_06515</name>
</gene>
<dbReference type="GO" id="GO:0070573">
    <property type="term" value="F:metallodipeptidase activity"/>
    <property type="evidence" value="ECO:0007669"/>
    <property type="project" value="InterPro"/>
</dbReference>